<dbReference type="Proteomes" id="UP000241610">
    <property type="component" value="Segment"/>
</dbReference>
<sequence>MKRIKKVFPLALAVVVGIIAADYVKQGAVAGLALHQQHICR</sequence>
<gene>
    <name evidence="2" type="ORF">N170310_073</name>
    <name evidence="1" type="ORF">N330309_073</name>
</gene>
<evidence type="ECO:0000313" key="2">
    <source>
        <dbReference type="EMBL" id="AOV57578.1"/>
    </source>
</evidence>
<dbReference type="Proteomes" id="UP000240287">
    <property type="component" value="Genome"/>
</dbReference>
<dbReference type="EMBL" id="KU686193">
    <property type="protein sequence ID" value="AOV57578.1"/>
    <property type="molecule type" value="Genomic_DNA"/>
</dbReference>
<evidence type="ECO:0000313" key="4">
    <source>
        <dbReference type="Proteomes" id="UP000241610"/>
    </source>
</evidence>
<evidence type="ECO:0000313" key="3">
    <source>
        <dbReference type="Proteomes" id="UP000240287"/>
    </source>
</evidence>
<proteinExistence type="predicted"/>
<dbReference type="EMBL" id="KU686192">
    <property type="protein sequence ID" value="AOV57328.1"/>
    <property type="molecule type" value="Genomic_DNA"/>
</dbReference>
<evidence type="ECO:0000313" key="1">
    <source>
        <dbReference type="EMBL" id="AOV57328.1"/>
    </source>
</evidence>
<name>A0A1D8KFB1_9CAUD</name>
<protein>
    <submittedName>
        <fullName evidence="1">Uncharacterized protein</fullName>
    </submittedName>
</protein>
<reference evidence="3 4" key="1">
    <citation type="journal article" date="2016" name="Virology">
        <title>The genomic content and context of auxiliary metabolic genes in marine cyanomyoviruses.</title>
        <authorList>
            <person name="Crummett L.T."/>
            <person name="Puxty R.J."/>
            <person name="Weihe C."/>
            <person name="Marston M.F."/>
            <person name="Martiny J.B."/>
        </authorList>
    </citation>
    <scope>NUCLEOTIDE SEQUENCE [LARGE SCALE GENOMIC DNA]</scope>
    <source>
        <strain evidence="1">0309SB33</strain>
        <strain evidence="2">0310NB17</strain>
    </source>
</reference>
<accession>A0A1D8KFB1</accession>
<organism evidence="1 4">
    <name type="scientific">Synechococcus phage S-CAM1</name>
    <dbReference type="NCBI Taxonomy" id="754037"/>
    <lineage>
        <taxon>Viruses</taxon>
        <taxon>Duplodnaviria</taxon>
        <taxon>Heunggongvirae</taxon>
        <taxon>Uroviricota</taxon>
        <taxon>Caudoviricetes</taxon>
        <taxon>Pantevenvirales</taxon>
        <taxon>Kyanoviridae</taxon>
        <taxon>Anaposvirus</taxon>
        <taxon>Anaposvirus socalone</taxon>
    </lineage>
</organism>